<keyword evidence="3" id="KW-1185">Reference proteome</keyword>
<reference evidence="2 3" key="1">
    <citation type="submission" date="2021-01" db="EMBL/GenBank/DDBJ databases">
        <title>Draft genome sequence of Micromonospora sp. strain STR1s_6.</title>
        <authorList>
            <person name="Karlyshev A."/>
            <person name="Jawad R."/>
        </authorList>
    </citation>
    <scope>NUCLEOTIDE SEQUENCE [LARGE SCALE GENOMIC DNA]</scope>
    <source>
        <strain evidence="2 3">STR1S-6</strain>
    </source>
</reference>
<evidence type="ECO:0000313" key="2">
    <source>
        <dbReference type="EMBL" id="MBM0277171.1"/>
    </source>
</evidence>
<keyword evidence="1" id="KW-0175">Coiled coil</keyword>
<protein>
    <submittedName>
        <fullName evidence="2">Uncharacterized protein</fullName>
    </submittedName>
</protein>
<evidence type="ECO:0000256" key="1">
    <source>
        <dbReference type="SAM" id="Coils"/>
    </source>
</evidence>
<sequence>MPALRRRLRTGHHRRRAYWQKHRRAPRRSRLPAAAVQEQLHWTLERYLSSGRPLPGHAGKVNYSALAAEIGCSDSALYLPQNDTKLAAVAARTGITVSPPVPIPITGKLDGQPWLPHIGTSTSNPNGTLPLAILLQAACYITIAYLSGMLTSGSTTLAAPPEIDVATVTNLRHDNARLRRDNHNLAANLEVAISNIQQLTLEVHQLREALDHARNVTRLPRPPR</sequence>
<feature type="coiled-coil region" evidence="1">
    <location>
        <begin position="168"/>
        <end position="216"/>
    </location>
</feature>
<dbReference type="EMBL" id="JAEVHL010000088">
    <property type="protein sequence ID" value="MBM0277171.1"/>
    <property type="molecule type" value="Genomic_DNA"/>
</dbReference>
<dbReference type="Proteomes" id="UP000622245">
    <property type="component" value="Unassembled WGS sequence"/>
</dbReference>
<dbReference type="RefSeq" id="WP_203149611.1">
    <property type="nucleotide sequence ID" value="NZ_JAEVHL010000088.1"/>
</dbReference>
<name>A0ABS1YJ36_9ACTN</name>
<organism evidence="2 3">
    <name type="scientific">Micromonospora tarensis</name>
    <dbReference type="NCBI Taxonomy" id="2806100"/>
    <lineage>
        <taxon>Bacteria</taxon>
        <taxon>Bacillati</taxon>
        <taxon>Actinomycetota</taxon>
        <taxon>Actinomycetes</taxon>
        <taxon>Micromonosporales</taxon>
        <taxon>Micromonosporaceae</taxon>
        <taxon>Micromonospora</taxon>
    </lineage>
</organism>
<gene>
    <name evidence="2" type="ORF">JM949_18125</name>
</gene>
<proteinExistence type="predicted"/>
<accession>A0ABS1YJ36</accession>
<comment type="caution">
    <text evidence="2">The sequence shown here is derived from an EMBL/GenBank/DDBJ whole genome shotgun (WGS) entry which is preliminary data.</text>
</comment>
<evidence type="ECO:0000313" key="3">
    <source>
        <dbReference type="Proteomes" id="UP000622245"/>
    </source>
</evidence>